<gene>
    <name evidence="6" type="primary">fhlA</name>
    <name evidence="6" type="ORF">NCTC11429_00124</name>
</gene>
<dbReference type="GO" id="GO:0006355">
    <property type="term" value="P:regulation of DNA-templated transcription"/>
    <property type="evidence" value="ECO:0007669"/>
    <property type="project" value="InterPro"/>
</dbReference>
<dbReference type="Proteomes" id="UP000308196">
    <property type="component" value="Chromosome"/>
</dbReference>
<evidence type="ECO:0000259" key="5">
    <source>
        <dbReference type="PROSITE" id="PS50045"/>
    </source>
</evidence>
<keyword evidence="6" id="KW-0456">Lyase</keyword>
<dbReference type="InterPro" id="IPR025662">
    <property type="entry name" value="Sigma_54_int_dom_ATP-bd_1"/>
</dbReference>
<keyword evidence="2" id="KW-0067">ATP-binding</keyword>
<keyword evidence="4" id="KW-0804">Transcription</keyword>
<dbReference type="PROSITE" id="PS00675">
    <property type="entry name" value="SIGMA54_INTERACT_1"/>
    <property type="match status" value="1"/>
</dbReference>
<dbReference type="PANTHER" id="PTHR32071:SF57">
    <property type="entry name" value="C4-DICARBOXYLATE TRANSPORT TRANSCRIPTIONAL REGULATORY PROTEIN DCTD"/>
    <property type="match status" value="1"/>
</dbReference>
<dbReference type="PROSITE" id="PS50045">
    <property type="entry name" value="SIGMA54_INTERACT_4"/>
    <property type="match status" value="1"/>
</dbReference>
<dbReference type="SUPFAM" id="SSF52540">
    <property type="entry name" value="P-loop containing nucleoside triphosphate hydrolases"/>
    <property type="match status" value="1"/>
</dbReference>
<evidence type="ECO:0000313" key="6">
    <source>
        <dbReference type="EMBL" id="VTR28129.1"/>
    </source>
</evidence>
<dbReference type="Gene3D" id="3.40.50.300">
    <property type="entry name" value="P-loop containing nucleotide triphosphate hydrolases"/>
    <property type="match status" value="1"/>
</dbReference>
<dbReference type="Pfam" id="PF25601">
    <property type="entry name" value="AAA_lid_14"/>
    <property type="match status" value="1"/>
</dbReference>
<dbReference type="Gene3D" id="1.10.8.60">
    <property type="match status" value="1"/>
</dbReference>
<dbReference type="SMART" id="SM00382">
    <property type="entry name" value="AAA"/>
    <property type="match status" value="1"/>
</dbReference>
<dbReference type="InterPro" id="IPR002078">
    <property type="entry name" value="Sigma_54_int"/>
</dbReference>
<dbReference type="PANTHER" id="PTHR32071">
    <property type="entry name" value="TRANSCRIPTIONAL REGULATORY PROTEIN"/>
    <property type="match status" value="1"/>
</dbReference>
<feature type="domain" description="Sigma-54 factor interaction" evidence="5">
    <location>
        <begin position="566"/>
        <end position="795"/>
    </location>
</feature>
<dbReference type="InterPro" id="IPR058031">
    <property type="entry name" value="AAA_lid_NorR"/>
</dbReference>
<dbReference type="Gene3D" id="1.10.10.60">
    <property type="entry name" value="Homeodomain-like"/>
    <property type="match status" value="1"/>
</dbReference>
<dbReference type="EMBL" id="LR590484">
    <property type="protein sequence ID" value="VTR28129.1"/>
    <property type="molecule type" value="Genomic_DNA"/>
</dbReference>
<dbReference type="RefSeq" id="WP_051607235.1">
    <property type="nucleotide sequence ID" value="NZ_JBPFQZ010000001.1"/>
</dbReference>
<dbReference type="FunFam" id="3.40.50.300:FF:000006">
    <property type="entry name" value="DNA-binding transcriptional regulator NtrC"/>
    <property type="match status" value="1"/>
</dbReference>
<dbReference type="InterPro" id="IPR003593">
    <property type="entry name" value="AAA+_ATPase"/>
</dbReference>
<dbReference type="KEGG" id="stha:NCTC11429_00124"/>
<evidence type="ECO:0000313" key="7">
    <source>
        <dbReference type="Proteomes" id="UP000308196"/>
    </source>
</evidence>
<dbReference type="STRING" id="1123265.GCA_000686625_04886"/>
<dbReference type="InterPro" id="IPR027417">
    <property type="entry name" value="P-loop_NTPase"/>
</dbReference>
<dbReference type="PROSITE" id="PS00688">
    <property type="entry name" value="SIGMA54_INTERACT_3"/>
    <property type="match status" value="1"/>
</dbReference>
<dbReference type="SUPFAM" id="SSF46689">
    <property type="entry name" value="Homeodomain-like"/>
    <property type="match status" value="1"/>
</dbReference>
<accession>A0A4U9U8I2</accession>
<proteinExistence type="predicted"/>
<dbReference type="Gene3D" id="3.30.450.40">
    <property type="match status" value="3"/>
</dbReference>
<dbReference type="InterPro" id="IPR025944">
    <property type="entry name" value="Sigma_54_int_dom_CS"/>
</dbReference>
<sequence length="878" mass="100123">MKANKKICYPDGQDQQSISYYQKEREILLALGNDLTKVREKNDLIRLFKEGIKGLYFITHTIVTTVDYKDDTYSPFLLDNDGSPIRDHPRYMEMVNARFPLNEPFIQAVLNADKPVSFVLSDIMDSPESPAFLRVNFEKGVREILMAKLVREGRPIGFLHIYTNQENGFSQNFKDVIVGIIPQISSAVSNIVKNEELLKREKEKTFLLEFSSRVAAVRTKQELTETVRDVLKQLSPTGSFVIRRICGDTRSFTEPYIYNFGTHPVPKPKLDWFQSRLPLNDGLQNRILTSAIPLLFEVDREVQRGITSGYLRYWKSLGIKTFTGIRLRNGETNLGLLLLETAEINIPLLQSICAQISTAISNTLANEQLVKKQEEQSFLLDFSNDITQLRTKQDLHAAISRVLDKTLSTRLSMIRVIESDGIHLSPFMYDDALFADAKNDFGRMVNNLITIDEFYTSQVLASNDGLVFNVDEEIKKGNDYARLWKATGRRNMYGLPLRIGNKNIGTIWLLADQLNKMLIKGICSQISIAIDNIRANEQLLAYKKNLEIENDYLKEQIKTIYNFSEIIGSGEAMQQVYHLMALVAGSGTTVLVTGETGTGKELIARGIHTTSDRKDKVMVKVNCAALPAHLIESELFGHEKGAFTGAVERRIGKFELAHRSTLFLDEIGELPLEAQSKLLRIIQERELERIGGQHTIKVDVRLIAATNRNLEEEVKAGRFRADLYFRLNVFPIHLPALRERLEDIQQLTDFFIQKYSRNTGRKIKKIMPRAIQQLCSYSWPGNVRELEHLIERSILLSTSETIDHVDLPQLHVESRSDDFQFSNYSLDELERNYIIQVLRRCSGKISGPGSASEILKIPGNTLHSKIKKLHIKKNEYFV</sequence>
<dbReference type="SUPFAM" id="SSF55781">
    <property type="entry name" value="GAF domain-like"/>
    <property type="match status" value="3"/>
</dbReference>
<keyword evidence="1" id="KW-0547">Nucleotide-binding</keyword>
<dbReference type="InterPro" id="IPR009057">
    <property type="entry name" value="Homeodomain-like_sf"/>
</dbReference>
<organism evidence="6 7">
    <name type="scientific">Sphingobacterium thalpophilum</name>
    <dbReference type="NCBI Taxonomy" id="259"/>
    <lineage>
        <taxon>Bacteria</taxon>
        <taxon>Pseudomonadati</taxon>
        <taxon>Bacteroidota</taxon>
        <taxon>Sphingobacteriia</taxon>
        <taxon>Sphingobacteriales</taxon>
        <taxon>Sphingobacteriaceae</taxon>
        <taxon>Sphingobacterium</taxon>
    </lineage>
</organism>
<reference evidence="6 7" key="1">
    <citation type="submission" date="2019-05" db="EMBL/GenBank/DDBJ databases">
        <authorList>
            <consortium name="Pathogen Informatics"/>
        </authorList>
    </citation>
    <scope>NUCLEOTIDE SEQUENCE [LARGE SCALE GENOMIC DNA]</scope>
    <source>
        <strain evidence="6 7">NCTC11429</strain>
    </source>
</reference>
<dbReference type="InterPro" id="IPR029016">
    <property type="entry name" value="GAF-like_dom_sf"/>
</dbReference>
<dbReference type="GO" id="GO:0005524">
    <property type="term" value="F:ATP binding"/>
    <property type="evidence" value="ECO:0007669"/>
    <property type="project" value="UniProtKB-KW"/>
</dbReference>
<evidence type="ECO:0000256" key="3">
    <source>
        <dbReference type="ARBA" id="ARBA00023015"/>
    </source>
</evidence>
<dbReference type="Pfam" id="PF00158">
    <property type="entry name" value="Sigma54_activat"/>
    <property type="match status" value="1"/>
</dbReference>
<evidence type="ECO:0000256" key="2">
    <source>
        <dbReference type="ARBA" id="ARBA00022840"/>
    </source>
</evidence>
<keyword evidence="3" id="KW-0805">Transcription regulation</keyword>
<dbReference type="CDD" id="cd00009">
    <property type="entry name" value="AAA"/>
    <property type="match status" value="1"/>
</dbReference>
<protein>
    <submittedName>
        <fullName evidence="6">Formate hydrogenlyase transcriptional activator</fullName>
    </submittedName>
</protein>
<dbReference type="GeneID" id="78460957"/>
<evidence type="ECO:0000256" key="1">
    <source>
        <dbReference type="ARBA" id="ARBA00022741"/>
    </source>
</evidence>
<dbReference type="AlphaFoldDB" id="A0A4U9U8I2"/>
<evidence type="ECO:0000256" key="4">
    <source>
        <dbReference type="ARBA" id="ARBA00023163"/>
    </source>
</evidence>
<dbReference type="GO" id="GO:0016829">
    <property type="term" value="F:lyase activity"/>
    <property type="evidence" value="ECO:0007669"/>
    <property type="project" value="UniProtKB-KW"/>
</dbReference>
<name>A0A4U9U8I2_9SPHI</name>